<evidence type="ECO:0000256" key="7">
    <source>
        <dbReference type="ARBA" id="ARBA00023053"/>
    </source>
</evidence>
<evidence type="ECO:0000256" key="1">
    <source>
        <dbReference type="ARBA" id="ARBA00004651"/>
    </source>
</evidence>
<dbReference type="InterPro" id="IPR018422">
    <property type="entry name" value="Cation/H_exchanger_CPA1"/>
</dbReference>
<dbReference type="GO" id="GO:0015385">
    <property type="term" value="F:sodium:proton antiporter activity"/>
    <property type="evidence" value="ECO:0007669"/>
    <property type="project" value="InterPro"/>
</dbReference>
<feature type="transmembrane region" description="Helical" evidence="11">
    <location>
        <begin position="104"/>
        <end position="130"/>
    </location>
</feature>
<keyword evidence="3" id="KW-0050">Antiport</keyword>
<feature type="transmembrane region" description="Helical" evidence="11">
    <location>
        <begin position="168"/>
        <end position="192"/>
    </location>
</feature>
<keyword evidence="6 11" id="KW-1133">Transmembrane helix</keyword>
<feature type="domain" description="Cation/H+ exchanger transmembrane" evidence="12">
    <location>
        <begin position="4"/>
        <end position="193"/>
    </location>
</feature>
<dbReference type="GO" id="GO:0005886">
    <property type="term" value="C:plasma membrane"/>
    <property type="evidence" value="ECO:0007669"/>
    <property type="project" value="UniProtKB-SubCell"/>
</dbReference>
<keyword evidence="5 11" id="KW-0812">Transmembrane</keyword>
<keyword evidence="7" id="KW-0915">Sodium</keyword>
<sequence length="202" mass="21164">GGAVGGATFLLMRRIDRYQVEVLLTLAAVVGGYAVAANIGVSGPLAMVVVGVLLGNEGREQAMSATTRDNIDTFWELIDVALNAILFTLIGLEAVSVHAETRAWIAIPATVLIVLAARILTVGAPVALVSAAFRLPAKTAPLLVWAGLRGGISIALALSLPSGHARDIVLMLTYGNVIFSTFSQGLTIGWLAKRTQKHLQGR</sequence>
<accession>X1LWN0</accession>
<protein>
    <recommendedName>
        <fullName evidence="12">Cation/H+ exchanger transmembrane domain-containing protein</fullName>
    </recommendedName>
</protein>
<evidence type="ECO:0000259" key="12">
    <source>
        <dbReference type="Pfam" id="PF00999"/>
    </source>
</evidence>
<evidence type="ECO:0000256" key="2">
    <source>
        <dbReference type="ARBA" id="ARBA00022448"/>
    </source>
</evidence>
<gene>
    <name evidence="13" type="ORF">S06H3_37470</name>
</gene>
<feature type="transmembrane region" description="Helical" evidence="11">
    <location>
        <begin position="142"/>
        <end position="162"/>
    </location>
</feature>
<evidence type="ECO:0000256" key="9">
    <source>
        <dbReference type="ARBA" id="ARBA00023136"/>
    </source>
</evidence>
<evidence type="ECO:0000313" key="13">
    <source>
        <dbReference type="EMBL" id="GAI23807.1"/>
    </source>
</evidence>
<feature type="transmembrane region" description="Helical" evidence="11">
    <location>
        <begin position="74"/>
        <end position="92"/>
    </location>
</feature>
<evidence type="ECO:0000256" key="4">
    <source>
        <dbReference type="ARBA" id="ARBA00022475"/>
    </source>
</evidence>
<keyword evidence="10" id="KW-0739">Sodium transport</keyword>
<evidence type="ECO:0000256" key="3">
    <source>
        <dbReference type="ARBA" id="ARBA00022449"/>
    </source>
</evidence>
<feature type="transmembrane region" description="Helical" evidence="11">
    <location>
        <begin position="22"/>
        <end position="54"/>
    </location>
</feature>
<comment type="subcellular location">
    <subcellularLocation>
        <location evidence="1">Cell membrane</location>
        <topology evidence="1">Multi-pass membrane protein</topology>
    </subcellularLocation>
</comment>
<comment type="caution">
    <text evidence="13">The sequence shown here is derived from an EMBL/GenBank/DDBJ whole genome shotgun (WGS) entry which is preliminary data.</text>
</comment>
<keyword evidence="2" id="KW-0813">Transport</keyword>
<organism evidence="13">
    <name type="scientific">marine sediment metagenome</name>
    <dbReference type="NCBI Taxonomy" id="412755"/>
    <lineage>
        <taxon>unclassified sequences</taxon>
        <taxon>metagenomes</taxon>
        <taxon>ecological metagenomes</taxon>
    </lineage>
</organism>
<dbReference type="GO" id="GO:0051453">
    <property type="term" value="P:regulation of intracellular pH"/>
    <property type="evidence" value="ECO:0007669"/>
    <property type="project" value="TreeGrafter"/>
</dbReference>
<evidence type="ECO:0000256" key="5">
    <source>
        <dbReference type="ARBA" id="ARBA00022692"/>
    </source>
</evidence>
<keyword evidence="9 11" id="KW-0472">Membrane</keyword>
<dbReference type="PANTHER" id="PTHR10110">
    <property type="entry name" value="SODIUM/HYDROGEN EXCHANGER"/>
    <property type="match status" value="1"/>
</dbReference>
<dbReference type="AlphaFoldDB" id="X1LWN0"/>
<evidence type="ECO:0000256" key="6">
    <source>
        <dbReference type="ARBA" id="ARBA00022989"/>
    </source>
</evidence>
<dbReference type="GO" id="GO:0098719">
    <property type="term" value="P:sodium ion import across plasma membrane"/>
    <property type="evidence" value="ECO:0007669"/>
    <property type="project" value="TreeGrafter"/>
</dbReference>
<keyword evidence="8" id="KW-0406">Ion transport</keyword>
<name>X1LWN0_9ZZZZ</name>
<dbReference type="GO" id="GO:0015386">
    <property type="term" value="F:potassium:proton antiporter activity"/>
    <property type="evidence" value="ECO:0007669"/>
    <property type="project" value="TreeGrafter"/>
</dbReference>
<proteinExistence type="predicted"/>
<feature type="non-terminal residue" evidence="13">
    <location>
        <position position="1"/>
    </location>
</feature>
<dbReference type="PANTHER" id="PTHR10110:SF195">
    <property type="entry name" value="NA(+)_H(+) ANTIPORTER NHAS2"/>
    <property type="match status" value="1"/>
</dbReference>
<keyword evidence="4" id="KW-1003">Cell membrane</keyword>
<evidence type="ECO:0000256" key="10">
    <source>
        <dbReference type="ARBA" id="ARBA00023201"/>
    </source>
</evidence>
<evidence type="ECO:0000256" key="8">
    <source>
        <dbReference type="ARBA" id="ARBA00023065"/>
    </source>
</evidence>
<reference evidence="13" key="1">
    <citation type="journal article" date="2014" name="Front. Microbiol.">
        <title>High frequency of phylogenetically diverse reductive dehalogenase-homologous genes in deep subseafloor sedimentary metagenomes.</title>
        <authorList>
            <person name="Kawai M."/>
            <person name="Futagami T."/>
            <person name="Toyoda A."/>
            <person name="Takaki Y."/>
            <person name="Nishi S."/>
            <person name="Hori S."/>
            <person name="Arai W."/>
            <person name="Tsubouchi T."/>
            <person name="Morono Y."/>
            <person name="Uchiyama I."/>
            <person name="Ito T."/>
            <person name="Fujiyama A."/>
            <person name="Inagaki F."/>
            <person name="Takami H."/>
        </authorList>
    </citation>
    <scope>NUCLEOTIDE SEQUENCE</scope>
    <source>
        <strain evidence="13">Expedition CK06-06</strain>
    </source>
</reference>
<dbReference type="InterPro" id="IPR006153">
    <property type="entry name" value="Cation/H_exchanger_TM"/>
</dbReference>
<evidence type="ECO:0000256" key="11">
    <source>
        <dbReference type="SAM" id="Phobius"/>
    </source>
</evidence>
<dbReference type="EMBL" id="BARV01022769">
    <property type="protein sequence ID" value="GAI23807.1"/>
    <property type="molecule type" value="Genomic_DNA"/>
</dbReference>
<dbReference type="Pfam" id="PF00999">
    <property type="entry name" value="Na_H_Exchanger"/>
    <property type="match status" value="1"/>
</dbReference>